<organism evidence="2 3">
    <name type="scientific">Oryza sativa subsp. japonica</name>
    <name type="common">Rice</name>
    <dbReference type="NCBI Taxonomy" id="39947"/>
    <lineage>
        <taxon>Eukaryota</taxon>
        <taxon>Viridiplantae</taxon>
        <taxon>Streptophyta</taxon>
        <taxon>Embryophyta</taxon>
        <taxon>Tracheophyta</taxon>
        <taxon>Spermatophyta</taxon>
        <taxon>Magnoliopsida</taxon>
        <taxon>Liliopsida</taxon>
        <taxon>Poales</taxon>
        <taxon>Poaceae</taxon>
        <taxon>BOP clade</taxon>
        <taxon>Oryzoideae</taxon>
        <taxon>Oryzeae</taxon>
        <taxon>Oryzinae</taxon>
        <taxon>Oryza</taxon>
        <taxon>Oryza sativa</taxon>
    </lineage>
</organism>
<gene>
    <name evidence="2" type="ordered locus">Os05g0256033</name>
</gene>
<feature type="compositionally biased region" description="Basic residues" evidence="1">
    <location>
        <begin position="1"/>
        <end position="10"/>
    </location>
</feature>
<name>C7J2N0_ORYSJ</name>
<sequence>GSAPLCRRRSGSAANRCHHPLAPAPLPLWLRRHPPPPSPLGLRPHPSPPSVAAIRAPSPPPLDGEGRRRLQRRREGRSQRRRIRAQRRPLFACNSRGDNIRATATTQTTAVVAHDDNLNNGDLDDDPGREGGGRAAPNPCRRPNPREVVRLAKSGRGGYRAEVESSRRRRPRLAPTQTTTAVVGDDDLGKHS</sequence>
<dbReference type="EMBL" id="AP008211">
    <property type="protein sequence ID" value="BAH93033.1"/>
    <property type="molecule type" value="Genomic_DNA"/>
</dbReference>
<dbReference type="KEGG" id="dosa:Os05g0256033"/>
<dbReference type="Proteomes" id="UP000000763">
    <property type="component" value="Chromosome 5"/>
</dbReference>
<feature type="non-terminal residue" evidence="2">
    <location>
        <position position="1"/>
    </location>
</feature>
<reference evidence="2 3" key="1">
    <citation type="journal article" date="2005" name="Nature">
        <title>The map-based sequence of the rice genome.</title>
        <authorList>
            <consortium name="International rice genome sequencing project (IRGSP)"/>
            <person name="Matsumoto T."/>
            <person name="Wu J."/>
            <person name="Kanamori H."/>
            <person name="Katayose Y."/>
            <person name="Fujisawa M."/>
            <person name="Namiki N."/>
            <person name="Mizuno H."/>
            <person name="Yamamoto K."/>
            <person name="Antonio B.A."/>
            <person name="Baba T."/>
            <person name="Sakata K."/>
            <person name="Nagamura Y."/>
            <person name="Aoki H."/>
            <person name="Arikawa K."/>
            <person name="Arita K."/>
            <person name="Bito T."/>
            <person name="Chiden Y."/>
            <person name="Fujitsuka N."/>
            <person name="Fukunaka R."/>
            <person name="Hamada M."/>
            <person name="Harada C."/>
            <person name="Hayashi A."/>
            <person name="Hijishita S."/>
            <person name="Honda M."/>
            <person name="Hosokawa S."/>
            <person name="Ichikawa Y."/>
            <person name="Idonuma A."/>
            <person name="Iijima M."/>
            <person name="Ikeda M."/>
            <person name="Ikeno M."/>
            <person name="Ito K."/>
            <person name="Ito S."/>
            <person name="Ito T."/>
            <person name="Ito Y."/>
            <person name="Ito Y."/>
            <person name="Iwabuchi A."/>
            <person name="Kamiya K."/>
            <person name="Karasawa W."/>
            <person name="Kurita K."/>
            <person name="Katagiri S."/>
            <person name="Kikuta A."/>
            <person name="Kobayashi H."/>
            <person name="Kobayashi N."/>
            <person name="Machita K."/>
            <person name="Maehara T."/>
            <person name="Masukawa M."/>
            <person name="Mizubayashi T."/>
            <person name="Mukai Y."/>
            <person name="Nagasaki H."/>
            <person name="Nagata Y."/>
            <person name="Naito S."/>
            <person name="Nakashima M."/>
            <person name="Nakama Y."/>
            <person name="Nakamichi Y."/>
            <person name="Nakamura M."/>
            <person name="Meguro A."/>
            <person name="Negishi M."/>
            <person name="Ohta I."/>
            <person name="Ohta T."/>
            <person name="Okamoto M."/>
            <person name="Ono N."/>
            <person name="Saji S."/>
            <person name="Sakaguchi M."/>
            <person name="Sakai K."/>
            <person name="Shibata M."/>
            <person name="Shimokawa T."/>
            <person name="Song J."/>
            <person name="Takazaki Y."/>
            <person name="Terasawa K."/>
            <person name="Tsugane M."/>
            <person name="Tsuji K."/>
            <person name="Ueda S."/>
            <person name="Waki K."/>
            <person name="Yamagata H."/>
            <person name="Yamamoto M."/>
            <person name="Yamamoto S."/>
            <person name="Yamane H."/>
            <person name="Yoshiki S."/>
            <person name="Yoshihara R."/>
            <person name="Yukawa K."/>
            <person name="Zhong H."/>
            <person name="Yano M."/>
            <person name="Yuan Q."/>
            <person name="Ouyang S."/>
            <person name="Liu J."/>
            <person name="Jones K.M."/>
            <person name="Gansberger K."/>
            <person name="Moffat K."/>
            <person name="Hill J."/>
            <person name="Bera J."/>
            <person name="Fadrosh D."/>
            <person name="Jin S."/>
            <person name="Johri S."/>
            <person name="Kim M."/>
            <person name="Overton L."/>
            <person name="Reardon M."/>
            <person name="Tsitrin T."/>
            <person name="Vuong H."/>
            <person name="Weaver B."/>
            <person name="Ciecko A."/>
            <person name="Tallon L."/>
            <person name="Jackson J."/>
            <person name="Pai G."/>
            <person name="Aken S.V."/>
            <person name="Utterback T."/>
            <person name="Reidmuller S."/>
            <person name="Feldblyum T."/>
            <person name="Hsiao J."/>
            <person name="Zismann V."/>
            <person name="Iobst S."/>
            <person name="de Vazeille A.R."/>
            <person name="Buell C.R."/>
            <person name="Ying K."/>
            <person name="Li Y."/>
            <person name="Lu T."/>
            <person name="Huang Y."/>
            <person name="Zhao Q."/>
            <person name="Feng Q."/>
            <person name="Zhang L."/>
            <person name="Zhu J."/>
            <person name="Weng Q."/>
            <person name="Mu J."/>
            <person name="Lu Y."/>
            <person name="Fan D."/>
            <person name="Liu Y."/>
            <person name="Guan J."/>
            <person name="Zhang Y."/>
            <person name="Yu S."/>
            <person name="Liu X."/>
            <person name="Zhang Y."/>
            <person name="Hong G."/>
            <person name="Han B."/>
            <person name="Choisne N."/>
            <person name="Demange N."/>
            <person name="Orjeda G."/>
            <person name="Samain S."/>
            <person name="Cattolico L."/>
            <person name="Pelletier E."/>
            <person name="Couloux A."/>
            <person name="Segurens B."/>
            <person name="Wincker P."/>
            <person name="D'Hont A."/>
            <person name="Scarpelli C."/>
            <person name="Weissenbach J."/>
            <person name="Salanoubat M."/>
            <person name="Quetier F."/>
            <person name="Yu Y."/>
            <person name="Kim H.R."/>
            <person name="Rambo T."/>
            <person name="Currie J."/>
            <person name="Collura K."/>
            <person name="Luo M."/>
            <person name="Yang T."/>
            <person name="Ammiraju J.S.S."/>
            <person name="Engler F."/>
            <person name="Soderlund C."/>
            <person name="Wing R.A."/>
            <person name="Palmer L.E."/>
            <person name="de la Bastide M."/>
            <person name="Spiegel L."/>
            <person name="Nascimento L."/>
            <person name="Zutavern T."/>
            <person name="O'Shaughnessy A."/>
            <person name="Dike S."/>
            <person name="Dedhia N."/>
            <person name="Preston R."/>
            <person name="Balija V."/>
            <person name="McCombie W.R."/>
            <person name="Chow T."/>
            <person name="Chen H."/>
            <person name="Chung M."/>
            <person name="Chen C."/>
            <person name="Shaw J."/>
            <person name="Wu H."/>
            <person name="Hsiao K."/>
            <person name="Chao Y."/>
            <person name="Chu M."/>
            <person name="Cheng C."/>
            <person name="Hour A."/>
            <person name="Lee P."/>
            <person name="Lin S."/>
            <person name="Lin Y."/>
            <person name="Liou J."/>
            <person name="Liu S."/>
            <person name="Hsing Y."/>
            <person name="Raghuvanshi S."/>
            <person name="Mohanty A."/>
            <person name="Bharti A.K."/>
            <person name="Gaur A."/>
            <person name="Gupta V."/>
            <person name="Kumar D."/>
            <person name="Ravi V."/>
            <person name="Vij S."/>
            <person name="Kapur A."/>
            <person name="Khurana P."/>
            <person name="Khurana P."/>
            <person name="Khurana J.P."/>
            <person name="Tyagi A.K."/>
            <person name="Gaikwad K."/>
            <person name="Singh A."/>
            <person name="Dalal V."/>
            <person name="Srivastava S."/>
            <person name="Dixit A."/>
            <person name="Pal A.K."/>
            <person name="Ghazi I.A."/>
            <person name="Yadav M."/>
            <person name="Pandit A."/>
            <person name="Bhargava A."/>
            <person name="Sureshbabu K."/>
            <person name="Batra K."/>
            <person name="Sharma T.R."/>
            <person name="Mohapatra T."/>
            <person name="Singh N.K."/>
            <person name="Messing J."/>
            <person name="Nelson A.B."/>
            <person name="Fuks G."/>
            <person name="Kavchok S."/>
            <person name="Keizer G."/>
            <person name="Linton E."/>
            <person name="Llaca V."/>
            <person name="Song R."/>
            <person name="Tanyolac B."/>
            <person name="Young S."/>
            <person name="Ho-Il K."/>
            <person name="Hahn J.H."/>
            <person name="Sangsakoo G."/>
            <person name="Vanavichit A."/>
            <person name="de Mattos Luiz.A.T."/>
            <person name="Zimmer P.D."/>
            <person name="Malone G."/>
            <person name="Dellagostin O."/>
            <person name="de Oliveira A.C."/>
            <person name="Bevan M."/>
            <person name="Bancroft I."/>
            <person name="Minx P."/>
            <person name="Cordum H."/>
            <person name="Wilson R."/>
            <person name="Cheng Z."/>
            <person name="Jin W."/>
            <person name="Jiang J."/>
            <person name="Leong S.A."/>
            <person name="Iwama H."/>
            <person name="Gojobori T."/>
            <person name="Itoh T."/>
            <person name="Niimura Y."/>
            <person name="Fujii Y."/>
            <person name="Habara T."/>
            <person name="Sakai H."/>
            <person name="Sato Y."/>
            <person name="Wilson G."/>
            <person name="Kumar K."/>
            <person name="McCouch S."/>
            <person name="Juretic N."/>
            <person name="Hoen D."/>
            <person name="Wright S."/>
            <person name="Bruskiewich R."/>
            <person name="Bureau T."/>
            <person name="Miyao A."/>
            <person name="Hirochika H."/>
            <person name="Nishikawa T."/>
            <person name="Kadowaki K."/>
            <person name="Sugiura M."/>
            <person name="Burr B."/>
            <person name="Sasaki T."/>
        </authorList>
    </citation>
    <scope>NUCLEOTIDE SEQUENCE [LARGE SCALE GENOMIC DNA]</scope>
    <source>
        <strain evidence="3">cv. Nipponbare</strain>
    </source>
</reference>
<feature type="compositionally biased region" description="Basic residues" evidence="1">
    <location>
        <begin position="69"/>
        <end position="87"/>
    </location>
</feature>
<accession>C7J2N0</accession>
<evidence type="ECO:0000256" key="1">
    <source>
        <dbReference type="SAM" id="MobiDB-lite"/>
    </source>
</evidence>
<feature type="compositionally biased region" description="Pro residues" evidence="1">
    <location>
        <begin position="35"/>
        <end position="49"/>
    </location>
</feature>
<protein>
    <submittedName>
        <fullName evidence="2">Os05g0256033 protein</fullName>
    </submittedName>
</protein>
<evidence type="ECO:0000313" key="2">
    <source>
        <dbReference type="EMBL" id="BAH93033.1"/>
    </source>
</evidence>
<feature type="region of interest" description="Disordered" evidence="1">
    <location>
        <begin position="1"/>
        <end position="91"/>
    </location>
</feature>
<reference evidence="3" key="2">
    <citation type="journal article" date="2008" name="Nucleic Acids Res.">
        <title>The rice annotation project database (RAP-DB): 2008 update.</title>
        <authorList>
            <consortium name="The rice annotation project (RAP)"/>
        </authorList>
    </citation>
    <scope>GENOME REANNOTATION</scope>
    <source>
        <strain evidence="3">cv. Nipponbare</strain>
    </source>
</reference>
<dbReference type="AlphaFoldDB" id="C7J2N0"/>
<feature type="region of interest" description="Disordered" evidence="1">
    <location>
        <begin position="115"/>
        <end position="192"/>
    </location>
</feature>
<proteinExistence type="predicted"/>
<evidence type="ECO:0000313" key="3">
    <source>
        <dbReference type="Proteomes" id="UP000000763"/>
    </source>
</evidence>